<name>A0A395V3V0_9FIRM</name>
<dbReference type="AlphaFoldDB" id="A0A395V3V0"/>
<sequence>MELCSIASGSSGNCICVGTDECHVLVDAGISGKRIESGLNSIDLKTEEMQGILITHEHVDHIAGLGVLARRYGLPMYATPGTIDAILHTKSVGMIDSALFHEIHPGEDFTIGDMTIEPIAISHDAAEPVAYKMKQPGKSMAVMTDLGIYDDHIVEKLKGLDVLLLEANHDVHMLQVGSYPYPLKQRILGEKGHLSNELSGRLLGEVLHDHFGTVFLGHLSKENNYAKLAYETVRLEVTMGDNPYKGDDFPMYVAKRDEPSELVRF</sequence>
<keyword evidence="2" id="KW-0378">Hydrolase</keyword>
<evidence type="ECO:0000259" key="1">
    <source>
        <dbReference type="SMART" id="SM00849"/>
    </source>
</evidence>
<dbReference type="InterPro" id="IPR052533">
    <property type="entry name" value="WalJ/YycJ-like"/>
</dbReference>
<proteinExistence type="predicted"/>
<evidence type="ECO:0000313" key="3">
    <source>
        <dbReference type="Proteomes" id="UP000266172"/>
    </source>
</evidence>
<dbReference type="SUPFAM" id="SSF56281">
    <property type="entry name" value="Metallo-hydrolase/oxidoreductase"/>
    <property type="match status" value="1"/>
</dbReference>
<dbReference type="SMART" id="SM00849">
    <property type="entry name" value="Lactamase_B"/>
    <property type="match status" value="1"/>
</dbReference>
<dbReference type="Gene3D" id="3.60.15.10">
    <property type="entry name" value="Ribonuclease Z/Hydroxyacylglutathione hydrolase-like"/>
    <property type="match status" value="1"/>
</dbReference>
<comment type="caution">
    <text evidence="2">The sequence shown here is derived from an EMBL/GenBank/DDBJ whole genome shotgun (WGS) entry which is preliminary data.</text>
</comment>
<gene>
    <name evidence="2" type="ORF">DWX93_14305</name>
</gene>
<accession>A0A395V3V0</accession>
<evidence type="ECO:0000313" key="2">
    <source>
        <dbReference type="EMBL" id="RGS37278.1"/>
    </source>
</evidence>
<dbReference type="Pfam" id="PF12706">
    <property type="entry name" value="Lactamase_B_2"/>
    <property type="match status" value="1"/>
</dbReference>
<protein>
    <submittedName>
        <fullName evidence="2">MBL fold metallo-hydrolase</fullName>
    </submittedName>
</protein>
<dbReference type="PANTHER" id="PTHR47619">
    <property type="entry name" value="METALLO-HYDROLASE YYCJ-RELATED"/>
    <property type="match status" value="1"/>
</dbReference>
<dbReference type="GO" id="GO:0016787">
    <property type="term" value="F:hydrolase activity"/>
    <property type="evidence" value="ECO:0007669"/>
    <property type="project" value="UniProtKB-KW"/>
</dbReference>
<dbReference type="Proteomes" id="UP000266172">
    <property type="component" value="Unassembled WGS sequence"/>
</dbReference>
<feature type="domain" description="Metallo-beta-lactamase" evidence="1">
    <location>
        <begin position="11"/>
        <end position="193"/>
    </location>
</feature>
<dbReference type="EMBL" id="QRVL01000016">
    <property type="protein sequence ID" value="RGS37278.1"/>
    <property type="molecule type" value="Genomic_DNA"/>
</dbReference>
<dbReference type="InterPro" id="IPR001279">
    <property type="entry name" value="Metallo-B-lactamas"/>
</dbReference>
<reference evidence="2 3" key="1">
    <citation type="submission" date="2018-08" db="EMBL/GenBank/DDBJ databases">
        <title>A genome reference for cultivated species of the human gut microbiota.</title>
        <authorList>
            <person name="Zou Y."/>
            <person name="Xue W."/>
            <person name="Luo G."/>
        </authorList>
    </citation>
    <scope>NUCLEOTIDE SEQUENCE [LARGE SCALE GENOMIC DNA]</scope>
    <source>
        <strain evidence="2 3">AF22-12AC</strain>
    </source>
</reference>
<dbReference type="RefSeq" id="WP_118098111.1">
    <property type="nucleotide sequence ID" value="NZ_JBGKKV010000003.1"/>
</dbReference>
<organism evidence="2 3">
    <name type="scientific">Roseburia hominis</name>
    <dbReference type="NCBI Taxonomy" id="301301"/>
    <lineage>
        <taxon>Bacteria</taxon>
        <taxon>Bacillati</taxon>
        <taxon>Bacillota</taxon>
        <taxon>Clostridia</taxon>
        <taxon>Lachnospirales</taxon>
        <taxon>Lachnospiraceae</taxon>
        <taxon>Roseburia</taxon>
    </lineage>
</organism>
<dbReference type="PANTHER" id="PTHR47619:SF1">
    <property type="entry name" value="EXODEOXYRIBONUCLEASE WALJ"/>
    <property type="match status" value="1"/>
</dbReference>
<dbReference type="InterPro" id="IPR036866">
    <property type="entry name" value="RibonucZ/Hydroxyglut_hydro"/>
</dbReference>